<evidence type="ECO:0000313" key="2">
    <source>
        <dbReference type="Proteomes" id="UP000682782"/>
    </source>
</evidence>
<protein>
    <submittedName>
        <fullName evidence="1">Zinc ribbon domain-containing protein</fullName>
    </submittedName>
</protein>
<sequence>MSMICRQCGKTIENEEAAFCPYCGTKLAAEKASETVNEEAEKWIRKARAINSYPEKKKILLKGLEACPGDRDIEWELLFIGEEGPKKGWALDFSIIKCWVLELYRKPGEFSEEKRNSMRSQLFEAPQLVSCLQKFEDPKQKQQEYLLRLCREYTEIFLEGDSQVMGKLFGFSLERNKEKRLAVPAAQMIERMKVDEKLLPEQREQLWKAMYQAYAVRAQDNTQYLDEQLR</sequence>
<dbReference type="EMBL" id="CP068393">
    <property type="protein sequence ID" value="QUC68465.1"/>
    <property type="molecule type" value="Genomic_DNA"/>
</dbReference>
<organism evidence="1 2">
    <name type="scientific">Aristaeella hokkaidonensis</name>
    <dbReference type="NCBI Taxonomy" id="3046382"/>
    <lineage>
        <taxon>Bacteria</taxon>
        <taxon>Bacillati</taxon>
        <taxon>Bacillota</taxon>
        <taxon>Clostridia</taxon>
        <taxon>Eubacteriales</taxon>
        <taxon>Aristaeellaceae</taxon>
        <taxon>Aristaeella</taxon>
    </lineage>
</organism>
<name>A0AC61MZ15_9FIRM</name>
<dbReference type="Proteomes" id="UP000682782">
    <property type="component" value="Chromosome"/>
</dbReference>
<evidence type="ECO:0000313" key="1">
    <source>
        <dbReference type="EMBL" id="QUC68465.1"/>
    </source>
</evidence>
<proteinExistence type="predicted"/>
<gene>
    <name evidence="1" type="ORF">JYE49_07185</name>
</gene>
<reference evidence="1" key="1">
    <citation type="submission" date="2021-01" db="EMBL/GenBank/DDBJ databases">
        <title>Complete genome sequence of Clostridiales bacterium R-7.</title>
        <authorList>
            <person name="Mahoney-Kurpe S.C."/>
            <person name="Palevich N."/>
            <person name="Koike S."/>
            <person name="Moon C.D."/>
            <person name="Attwood G.T."/>
        </authorList>
    </citation>
    <scope>NUCLEOTIDE SEQUENCE</scope>
    <source>
        <strain evidence="1">R-7</strain>
    </source>
</reference>
<keyword evidence="2" id="KW-1185">Reference proteome</keyword>
<accession>A0AC61MZ15</accession>